<dbReference type="FunFam" id="3.40.1810.10:FF:000006">
    <property type="entry name" value="Agamous-like MADS-box protein AGL62"/>
    <property type="match status" value="1"/>
</dbReference>
<keyword evidence="2" id="KW-0805">Transcription regulation</keyword>
<dbReference type="PRINTS" id="PR00404">
    <property type="entry name" value="MADSDOMAIN"/>
</dbReference>
<dbReference type="InterPro" id="IPR002100">
    <property type="entry name" value="TF_MADSbox"/>
</dbReference>
<dbReference type="CDD" id="cd00120">
    <property type="entry name" value="MADS"/>
    <property type="match status" value="1"/>
</dbReference>
<evidence type="ECO:0000259" key="7">
    <source>
        <dbReference type="PROSITE" id="PS50066"/>
    </source>
</evidence>
<protein>
    <submittedName>
        <fullName evidence="8">Agamous-like MADS-box protein AGL62</fullName>
    </submittedName>
</protein>
<keyword evidence="3" id="KW-0238">DNA-binding</keyword>
<evidence type="ECO:0000313" key="8">
    <source>
        <dbReference type="EMBL" id="KAK1273240.1"/>
    </source>
</evidence>
<dbReference type="AlphaFoldDB" id="A0AAV9B9A8"/>
<dbReference type="Gene3D" id="3.40.1810.10">
    <property type="entry name" value="Transcription factor, MADS-box"/>
    <property type="match status" value="1"/>
</dbReference>
<feature type="coiled-coil region" evidence="6">
    <location>
        <begin position="89"/>
        <end position="130"/>
    </location>
</feature>
<dbReference type="PROSITE" id="PS50066">
    <property type="entry name" value="MADS_BOX_2"/>
    <property type="match status" value="1"/>
</dbReference>
<evidence type="ECO:0000256" key="5">
    <source>
        <dbReference type="ARBA" id="ARBA00023242"/>
    </source>
</evidence>
<sequence>MGRRKVEMKKIEKDKALQVCFSKRKQGVFKKASELSLLCGAHVAVIIFSPGGKPYVYAQPSLDYVINTITSSSNPTPPSSLPTHQQRRIDDLNREHAELLARLEAERARLRELNLSLSELEMRRSNAEGMMSRRTEEISVPLEYANVGDPVRSAADRAGPLAGTWETPVEELEMWEEAEMEGVKGVMSRPPLPPLEYANVGDQLAVMWEEVEMEGMKEVMSRPPTPLLEYANVGVDPEVEERLFSPYFVGGGGGFGGGDDCGFFGCEQGFDSIDMGQFFC</sequence>
<evidence type="ECO:0000313" key="9">
    <source>
        <dbReference type="Proteomes" id="UP001179952"/>
    </source>
</evidence>
<dbReference type="Proteomes" id="UP001179952">
    <property type="component" value="Unassembled WGS sequence"/>
</dbReference>
<keyword evidence="5" id="KW-0539">Nucleus</keyword>
<dbReference type="SUPFAM" id="SSF55455">
    <property type="entry name" value="SRF-like"/>
    <property type="match status" value="1"/>
</dbReference>
<dbReference type="GO" id="GO:0000978">
    <property type="term" value="F:RNA polymerase II cis-regulatory region sequence-specific DNA binding"/>
    <property type="evidence" value="ECO:0007669"/>
    <property type="project" value="TreeGrafter"/>
</dbReference>
<dbReference type="SMART" id="SM00432">
    <property type="entry name" value="MADS"/>
    <property type="match status" value="1"/>
</dbReference>
<name>A0AAV9B9A8_ACOGR</name>
<feature type="domain" description="MADS-box" evidence="7">
    <location>
        <begin position="1"/>
        <end position="61"/>
    </location>
</feature>
<evidence type="ECO:0000256" key="4">
    <source>
        <dbReference type="ARBA" id="ARBA00023163"/>
    </source>
</evidence>
<organism evidence="8 9">
    <name type="scientific">Acorus gramineus</name>
    <name type="common">Dwarf sweet flag</name>
    <dbReference type="NCBI Taxonomy" id="55184"/>
    <lineage>
        <taxon>Eukaryota</taxon>
        <taxon>Viridiplantae</taxon>
        <taxon>Streptophyta</taxon>
        <taxon>Embryophyta</taxon>
        <taxon>Tracheophyta</taxon>
        <taxon>Spermatophyta</taxon>
        <taxon>Magnoliopsida</taxon>
        <taxon>Liliopsida</taxon>
        <taxon>Acoraceae</taxon>
        <taxon>Acorus</taxon>
    </lineage>
</organism>
<dbReference type="PANTHER" id="PTHR11945:SF776">
    <property type="entry name" value="AGAMOUS-LIKE 50-RELATED"/>
    <property type="match status" value="1"/>
</dbReference>
<dbReference type="Pfam" id="PF00319">
    <property type="entry name" value="SRF-TF"/>
    <property type="match status" value="1"/>
</dbReference>
<dbReference type="GO" id="GO:0005634">
    <property type="term" value="C:nucleus"/>
    <property type="evidence" value="ECO:0007669"/>
    <property type="project" value="UniProtKB-SubCell"/>
</dbReference>
<accession>A0AAV9B9A8</accession>
<dbReference type="EMBL" id="JAUJYN010000004">
    <property type="protein sequence ID" value="KAK1273240.1"/>
    <property type="molecule type" value="Genomic_DNA"/>
</dbReference>
<comment type="subcellular location">
    <subcellularLocation>
        <location evidence="1">Nucleus</location>
    </subcellularLocation>
</comment>
<comment type="caution">
    <text evidence="8">The sequence shown here is derived from an EMBL/GenBank/DDBJ whole genome shotgun (WGS) entry which is preliminary data.</text>
</comment>
<evidence type="ECO:0000256" key="6">
    <source>
        <dbReference type="SAM" id="Coils"/>
    </source>
</evidence>
<dbReference type="InterPro" id="IPR036879">
    <property type="entry name" value="TF_MADSbox_sf"/>
</dbReference>
<keyword evidence="6" id="KW-0175">Coiled coil</keyword>
<reference evidence="8" key="2">
    <citation type="submission" date="2023-06" db="EMBL/GenBank/DDBJ databases">
        <authorList>
            <person name="Ma L."/>
            <person name="Liu K.-W."/>
            <person name="Li Z."/>
            <person name="Hsiao Y.-Y."/>
            <person name="Qi Y."/>
            <person name="Fu T."/>
            <person name="Tang G."/>
            <person name="Zhang D."/>
            <person name="Sun W.-H."/>
            <person name="Liu D.-K."/>
            <person name="Li Y."/>
            <person name="Chen G.-Z."/>
            <person name="Liu X.-D."/>
            <person name="Liao X.-Y."/>
            <person name="Jiang Y.-T."/>
            <person name="Yu X."/>
            <person name="Hao Y."/>
            <person name="Huang J."/>
            <person name="Zhao X.-W."/>
            <person name="Ke S."/>
            <person name="Chen Y.-Y."/>
            <person name="Wu W.-L."/>
            <person name="Hsu J.-L."/>
            <person name="Lin Y.-F."/>
            <person name="Huang M.-D."/>
            <person name="Li C.-Y."/>
            <person name="Huang L."/>
            <person name="Wang Z.-W."/>
            <person name="Zhao X."/>
            <person name="Zhong W.-Y."/>
            <person name="Peng D.-H."/>
            <person name="Ahmad S."/>
            <person name="Lan S."/>
            <person name="Zhang J.-S."/>
            <person name="Tsai W.-C."/>
            <person name="Van De Peer Y."/>
            <person name="Liu Z.-J."/>
        </authorList>
    </citation>
    <scope>NUCLEOTIDE SEQUENCE</scope>
    <source>
        <strain evidence="8">SCP</strain>
        <tissue evidence="8">Leaves</tissue>
    </source>
</reference>
<dbReference type="GO" id="GO:0046983">
    <property type="term" value="F:protein dimerization activity"/>
    <property type="evidence" value="ECO:0007669"/>
    <property type="project" value="InterPro"/>
</dbReference>
<dbReference type="PANTHER" id="PTHR11945">
    <property type="entry name" value="MADS BOX PROTEIN"/>
    <property type="match status" value="1"/>
</dbReference>
<proteinExistence type="predicted"/>
<evidence type="ECO:0000256" key="1">
    <source>
        <dbReference type="ARBA" id="ARBA00004123"/>
    </source>
</evidence>
<gene>
    <name evidence="8" type="ORF">QJS04_geneDACA022292</name>
</gene>
<dbReference type="GO" id="GO:0000981">
    <property type="term" value="F:DNA-binding transcription factor activity, RNA polymerase II-specific"/>
    <property type="evidence" value="ECO:0007669"/>
    <property type="project" value="TreeGrafter"/>
</dbReference>
<evidence type="ECO:0000256" key="2">
    <source>
        <dbReference type="ARBA" id="ARBA00023015"/>
    </source>
</evidence>
<reference evidence="8" key="1">
    <citation type="journal article" date="2023" name="Nat. Commun.">
        <title>Diploid and tetraploid genomes of Acorus and the evolution of monocots.</title>
        <authorList>
            <person name="Ma L."/>
            <person name="Liu K.W."/>
            <person name="Li Z."/>
            <person name="Hsiao Y.Y."/>
            <person name="Qi Y."/>
            <person name="Fu T."/>
            <person name="Tang G.D."/>
            <person name="Zhang D."/>
            <person name="Sun W.H."/>
            <person name="Liu D.K."/>
            <person name="Li Y."/>
            <person name="Chen G.Z."/>
            <person name="Liu X.D."/>
            <person name="Liao X.Y."/>
            <person name="Jiang Y.T."/>
            <person name="Yu X."/>
            <person name="Hao Y."/>
            <person name="Huang J."/>
            <person name="Zhao X.W."/>
            <person name="Ke S."/>
            <person name="Chen Y.Y."/>
            <person name="Wu W.L."/>
            <person name="Hsu J.L."/>
            <person name="Lin Y.F."/>
            <person name="Huang M.D."/>
            <person name="Li C.Y."/>
            <person name="Huang L."/>
            <person name="Wang Z.W."/>
            <person name="Zhao X."/>
            <person name="Zhong W.Y."/>
            <person name="Peng D.H."/>
            <person name="Ahmad S."/>
            <person name="Lan S."/>
            <person name="Zhang J.S."/>
            <person name="Tsai W.C."/>
            <person name="Van de Peer Y."/>
            <person name="Liu Z.J."/>
        </authorList>
    </citation>
    <scope>NUCLEOTIDE SEQUENCE</scope>
    <source>
        <strain evidence="8">SCP</strain>
    </source>
</reference>
<keyword evidence="9" id="KW-1185">Reference proteome</keyword>
<evidence type="ECO:0000256" key="3">
    <source>
        <dbReference type="ARBA" id="ARBA00023125"/>
    </source>
</evidence>
<keyword evidence="4" id="KW-0804">Transcription</keyword>